<keyword evidence="1 3" id="KW-0547">Nucleotide-binding</keyword>
<evidence type="ECO:0000256" key="2">
    <source>
        <dbReference type="ARBA" id="ARBA00022840"/>
    </source>
</evidence>
<dbReference type="OrthoDB" id="158357at2759"/>
<proteinExistence type="predicted"/>
<dbReference type="InterPro" id="IPR027483">
    <property type="entry name" value="PInositol-4-P-4/5-kinase_C_sf"/>
</dbReference>
<feature type="region of interest" description="Disordered" evidence="4">
    <location>
        <begin position="644"/>
        <end position="670"/>
    </location>
</feature>
<dbReference type="PANTHER" id="PTHR45748:SF7">
    <property type="entry name" value="1-PHOSPHATIDYLINOSITOL 3-PHOSPHATE 5-KINASE-RELATED"/>
    <property type="match status" value="1"/>
</dbReference>
<dbReference type="InterPro" id="IPR002498">
    <property type="entry name" value="PInositol-4-P-4/5-kinase_core"/>
</dbReference>
<feature type="region of interest" description="Disordered" evidence="4">
    <location>
        <begin position="701"/>
        <end position="723"/>
    </location>
</feature>
<evidence type="ECO:0000259" key="5">
    <source>
        <dbReference type="PROSITE" id="PS51455"/>
    </source>
</evidence>
<dbReference type="PANTHER" id="PTHR45748">
    <property type="entry name" value="1-PHOSPHATIDYLINOSITOL 3-PHOSPHATE 5-KINASE-RELATED"/>
    <property type="match status" value="1"/>
</dbReference>
<feature type="region of interest" description="Disordered" evidence="4">
    <location>
        <begin position="252"/>
        <end position="278"/>
    </location>
</feature>
<feature type="compositionally biased region" description="Basic and acidic residues" evidence="4">
    <location>
        <begin position="1140"/>
        <end position="1155"/>
    </location>
</feature>
<feature type="region of interest" description="Disordered" evidence="4">
    <location>
        <begin position="757"/>
        <end position="799"/>
    </location>
</feature>
<evidence type="ECO:0000256" key="4">
    <source>
        <dbReference type="SAM" id="MobiDB-lite"/>
    </source>
</evidence>
<feature type="compositionally biased region" description="Basic and acidic residues" evidence="4">
    <location>
        <begin position="1056"/>
        <end position="1068"/>
    </location>
</feature>
<feature type="region of interest" description="Disordered" evidence="4">
    <location>
        <begin position="1009"/>
        <end position="1161"/>
    </location>
</feature>
<keyword evidence="2 3" id="KW-0067">ATP-binding</keyword>
<feature type="domain" description="PIPK" evidence="5">
    <location>
        <begin position="1159"/>
        <end position="1486"/>
    </location>
</feature>
<feature type="region of interest" description="Disordered" evidence="4">
    <location>
        <begin position="442"/>
        <end position="466"/>
    </location>
</feature>
<dbReference type="Pfam" id="PF01504">
    <property type="entry name" value="PIP5K"/>
    <property type="match status" value="1"/>
</dbReference>
<keyword evidence="3" id="KW-0418">Kinase</keyword>
<dbReference type="GO" id="GO:0000285">
    <property type="term" value="F:1-phosphatidylinositol-3-phosphate 5-kinase activity"/>
    <property type="evidence" value="ECO:0007669"/>
    <property type="project" value="InterPro"/>
</dbReference>
<sequence length="1513" mass="165846">MANHKPLPAIPTHHDSEMSPTTALLSTDFRSHRSRLLHAAFSEIEVAGGREGWIAAFEDVLDQLSACLSQGNWLRSAKRRRDAKRAMKEQEERRDDEQDVQAKLSENAPIAFPKDPETLEHIRRLASAPSPASSDSDIAHLLLCVTPHGNGNGPLPAEDSGFDIVPANIGCSFATGKYILDNEGGNILFGARGAEGAGRLIGGTFTFKGVSSKEQHQTLSRMLRFAIYTQLSMILEQHFLKDSHIELKIPRPRPMKPSFSTPSRQPVTQAQQPAQKERPSLFSGVLGMFSKKRDSRTQRRTHDLARVNTIDLGALSESFSPLAASLGDRLRRMSIVGERHTPPPQPKPVDESEPPIEAAVKRIEANSLCLSTSAGVSLSPPPLMKYLAKKEEENPKRRLKGDEKVGMRALLGWEGRDARGKGMIGMAGFVRQQEISVLVSSHVPSAPPSLEPSGDSATPPPSTSHLPLPTLRLCGKPYWKTYCYFSSDDDKCLGEALIGLIDDCNLPCEQSSCQFPRGQHQLRLIHDGVRINVHIDQAEGEEVSPGIQCWESCAVCDAHTSRIELSDGSWLLSFAKFLELLIYSPILADISPPICDHTSKGKVSTEARFNIRRHFSTQAGSVVFSAVPVDDVFELRAPRIQIRSEPEDLSRSATESSEHSQYGHAGDDVDEKNALRDEIRRWWEDVLAHFRKLEVVLGGDETSSIISSPEKELPRLPSSEEPYESLDAAASAFSHSTDISAAPSEQVAGRLTTIEGPHSEEHNLSGSASIPENDVLGSGSAEVTQTPAPSLPPKDSDKAAIRGGVASREDSLKRLVALRDCLQDRVNDLLALLDKTDISTLNDVRRSFLGLAQGTRKRIAAWQKKHLRPKQLILAGELDVREPEWWSKGCHPVPGSNIIVREHDWGSIIAFTLSSKDYRDELVNLAFRRTTAQATPVETPSLAGPQSSFFSVASGYRFFSSQTDLPDPDSNDAAWNSVEPFSAVASRKEHIRDPSSLLSIRDVLRKGSVPATEPLGTSGHQTPTSGAVSTTRAKPDIGISMQKADGEVGVEESAESVEKLLHDLHSPVDAEAPPPQSALSDKESTSGQVYGHIRRPAPSSVLSLTADSTTTVGKSGGTVVASPSGSVIGPDNNPPVPPKDPPKVPPKNEDVHEPAGSETMASTASTFATNIASSLMRLVRTPEPPSAPPPPPPRRHGLLNTDIDAIDERPHIKYDWTIGKRVKFSCTVFYAKQFDLLRRRCAIDDIFVKSLSKSTNWAAEGGKSKSNFWKTSDDRFIIKTLVNAWNVADLQFLIDLAPGYFRYMESTANKATVLAKLLGFYTIEVRNLETGAVQSKVNLLVMENLFYDQNISKTFDLKGIQGRKVKPSNTTGGTTKTFFDGEWIEGQQKTLMLVRPYSKRIIQEAIRNDAEFLAKSNIMDYSLLLGVDETKKEIACGLVDTIGSYTFAKTIEYKAKQGLQSGNKEVTVMPPADYQERFVRALEGYFVACPDKWSKPLDESKIISDPDLLPCPL</sequence>
<feature type="compositionally biased region" description="Basic and acidic residues" evidence="4">
    <location>
        <begin position="84"/>
        <end position="96"/>
    </location>
</feature>
<keyword evidence="7" id="KW-1185">Reference proteome</keyword>
<dbReference type="CDD" id="cd17300">
    <property type="entry name" value="PIPKc_PIKfyve"/>
    <property type="match status" value="1"/>
</dbReference>
<evidence type="ECO:0000313" key="6">
    <source>
        <dbReference type="EMBL" id="KAF6756759.1"/>
    </source>
</evidence>
<dbReference type="GO" id="GO:0010008">
    <property type="term" value="C:endosome membrane"/>
    <property type="evidence" value="ECO:0007669"/>
    <property type="project" value="TreeGrafter"/>
</dbReference>
<dbReference type="Gene3D" id="3.30.800.10">
    <property type="entry name" value="Phosphatidylinositol Phosphate Kinase II Beta"/>
    <property type="match status" value="1"/>
</dbReference>
<feature type="compositionally biased region" description="Polar residues" evidence="4">
    <location>
        <begin position="1018"/>
        <end position="1032"/>
    </location>
</feature>
<dbReference type="SMART" id="SM00330">
    <property type="entry name" value="PIPKc"/>
    <property type="match status" value="1"/>
</dbReference>
<dbReference type="GO" id="GO:0005524">
    <property type="term" value="F:ATP binding"/>
    <property type="evidence" value="ECO:0007669"/>
    <property type="project" value="UniProtKB-UniRule"/>
</dbReference>
<gene>
    <name evidence="6" type="ORF">DFP72DRAFT_893699</name>
</gene>
<name>A0A8H6I145_9AGAR</name>
<feature type="region of interest" description="Disordered" evidence="4">
    <location>
        <begin position="84"/>
        <end position="112"/>
    </location>
</feature>
<evidence type="ECO:0000313" key="7">
    <source>
        <dbReference type="Proteomes" id="UP000521943"/>
    </source>
</evidence>
<feature type="region of interest" description="Disordered" evidence="4">
    <location>
        <begin position="1"/>
        <end position="20"/>
    </location>
</feature>
<dbReference type="Gene3D" id="3.30.810.10">
    <property type="entry name" value="2-Layer Sandwich"/>
    <property type="match status" value="1"/>
</dbReference>
<evidence type="ECO:0000256" key="1">
    <source>
        <dbReference type="ARBA" id="ARBA00022741"/>
    </source>
</evidence>
<dbReference type="PROSITE" id="PS51455">
    <property type="entry name" value="PIPK"/>
    <property type="match status" value="1"/>
</dbReference>
<dbReference type="GO" id="GO:0000329">
    <property type="term" value="C:fungal-type vacuole membrane"/>
    <property type="evidence" value="ECO:0007669"/>
    <property type="project" value="TreeGrafter"/>
</dbReference>
<evidence type="ECO:0000256" key="3">
    <source>
        <dbReference type="PROSITE-ProRule" id="PRU00781"/>
    </source>
</evidence>
<feature type="compositionally biased region" description="Polar residues" evidence="4">
    <location>
        <begin position="258"/>
        <end position="274"/>
    </location>
</feature>
<reference evidence="6 7" key="1">
    <citation type="submission" date="2020-07" db="EMBL/GenBank/DDBJ databases">
        <title>Comparative genomics of pyrophilous fungi reveals a link between fire events and developmental genes.</title>
        <authorList>
            <consortium name="DOE Joint Genome Institute"/>
            <person name="Steindorff A.S."/>
            <person name="Carver A."/>
            <person name="Calhoun S."/>
            <person name="Stillman K."/>
            <person name="Liu H."/>
            <person name="Lipzen A."/>
            <person name="Pangilinan J."/>
            <person name="Labutti K."/>
            <person name="Bruns T.D."/>
            <person name="Grigoriev I.V."/>
        </authorList>
    </citation>
    <scope>NUCLEOTIDE SEQUENCE [LARGE SCALE GENOMIC DNA]</scope>
    <source>
        <strain evidence="6 7">CBS 144469</strain>
    </source>
</reference>
<dbReference type="SUPFAM" id="SSF56104">
    <property type="entry name" value="SAICAR synthase-like"/>
    <property type="match status" value="1"/>
</dbReference>
<protein>
    <recommendedName>
        <fullName evidence="5">PIPK domain-containing protein</fullName>
    </recommendedName>
</protein>
<dbReference type="GO" id="GO:0046854">
    <property type="term" value="P:phosphatidylinositol phosphate biosynthetic process"/>
    <property type="evidence" value="ECO:0007669"/>
    <property type="project" value="TreeGrafter"/>
</dbReference>
<comment type="caution">
    <text evidence="6">The sequence shown here is derived from an EMBL/GenBank/DDBJ whole genome shotgun (WGS) entry which is preliminary data.</text>
</comment>
<feature type="compositionally biased region" description="Low complexity" evidence="4">
    <location>
        <begin position="1108"/>
        <end position="1122"/>
    </location>
</feature>
<accession>A0A8H6I145</accession>
<dbReference type="EMBL" id="JACGCI010000025">
    <property type="protein sequence ID" value="KAF6756759.1"/>
    <property type="molecule type" value="Genomic_DNA"/>
</dbReference>
<dbReference type="InterPro" id="IPR044769">
    <property type="entry name" value="PIKfyve_PIPKc"/>
</dbReference>
<dbReference type="Proteomes" id="UP000521943">
    <property type="component" value="Unassembled WGS sequence"/>
</dbReference>
<organism evidence="6 7">
    <name type="scientific">Ephemerocybe angulata</name>
    <dbReference type="NCBI Taxonomy" id="980116"/>
    <lineage>
        <taxon>Eukaryota</taxon>
        <taxon>Fungi</taxon>
        <taxon>Dikarya</taxon>
        <taxon>Basidiomycota</taxon>
        <taxon>Agaricomycotina</taxon>
        <taxon>Agaricomycetes</taxon>
        <taxon>Agaricomycetidae</taxon>
        <taxon>Agaricales</taxon>
        <taxon>Agaricineae</taxon>
        <taxon>Psathyrellaceae</taxon>
        <taxon>Ephemerocybe</taxon>
    </lineage>
</organism>
<dbReference type="InterPro" id="IPR027484">
    <property type="entry name" value="PInositol-4-P-5-kinase_N"/>
</dbReference>
<keyword evidence="3" id="KW-0808">Transferase</keyword>